<dbReference type="GeneID" id="61223022"/>
<dbReference type="PATRIC" id="fig|66712.6.peg.192"/>
<dbReference type="EMBL" id="LM676381">
    <property type="protein sequence ID" value="CEP25700.1"/>
    <property type="molecule type" value="Genomic_DNA"/>
</dbReference>
<feature type="transmembrane region" description="Helical" evidence="1">
    <location>
        <begin position="7"/>
        <end position="27"/>
    </location>
</feature>
<evidence type="ECO:0000256" key="1">
    <source>
        <dbReference type="SAM" id="Phobius"/>
    </source>
</evidence>
<proteinExistence type="predicted"/>
<keyword evidence="1" id="KW-0812">Transmembrane</keyword>
<dbReference type="KEGG" id="pfre:RM25_0189"/>
<reference evidence="2" key="1">
    <citation type="submission" date="2014-08" db="EMBL/GenBank/DDBJ databases">
        <authorList>
            <person name="Falentin Helene"/>
        </authorList>
    </citation>
    <scope>NUCLEOTIDE SEQUENCE</scope>
</reference>
<keyword evidence="1" id="KW-0472">Membrane</keyword>
<dbReference type="RefSeq" id="WP_013160112.1">
    <property type="nucleotide sequence ID" value="NZ_CP010341.1"/>
</dbReference>
<dbReference type="AlphaFoldDB" id="A0A068VQ89"/>
<sequence>MKGSTKLLVIGVVLLVLGCGVTFLQYLNFTSADRQGPDGPELLPLAVLDFAMSICGYLGAALTAVAIGLKVAAGGDARAVLPDLDDELDDEIALGRGPA</sequence>
<gene>
    <name evidence="2" type="ORF">PFCIRM138_10740</name>
</gene>
<dbReference type="PROSITE" id="PS51257">
    <property type="entry name" value="PROKAR_LIPOPROTEIN"/>
    <property type="match status" value="1"/>
</dbReference>
<keyword evidence="1" id="KW-1133">Transmembrane helix</keyword>
<feature type="transmembrane region" description="Helical" evidence="1">
    <location>
        <begin position="47"/>
        <end position="69"/>
    </location>
</feature>
<organism evidence="2">
    <name type="scientific">Propionibacterium freudenreichii subsp. freudenreichii</name>
    <dbReference type="NCBI Taxonomy" id="66712"/>
    <lineage>
        <taxon>Bacteria</taxon>
        <taxon>Bacillati</taxon>
        <taxon>Actinomycetota</taxon>
        <taxon>Actinomycetes</taxon>
        <taxon>Propionibacteriales</taxon>
        <taxon>Propionibacteriaceae</taxon>
        <taxon>Propionibacterium</taxon>
    </lineage>
</organism>
<protein>
    <submittedName>
        <fullName evidence="2">Hypothetical secreted protein</fullName>
    </submittedName>
</protein>
<name>A0A068VQ89_PROFF</name>
<accession>A0A068VQ89</accession>
<evidence type="ECO:0000313" key="2">
    <source>
        <dbReference type="EMBL" id="CEP25700.1"/>
    </source>
</evidence>